<organism evidence="3 4">
    <name type="scientific">Prunus armeniaca</name>
    <name type="common">Apricot</name>
    <name type="synonym">Armeniaca vulgaris</name>
    <dbReference type="NCBI Taxonomy" id="36596"/>
    <lineage>
        <taxon>Eukaryota</taxon>
        <taxon>Viridiplantae</taxon>
        <taxon>Streptophyta</taxon>
        <taxon>Embryophyta</taxon>
        <taxon>Tracheophyta</taxon>
        <taxon>Spermatophyta</taxon>
        <taxon>Magnoliopsida</taxon>
        <taxon>eudicotyledons</taxon>
        <taxon>Gunneridae</taxon>
        <taxon>Pentapetalae</taxon>
        <taxon>rosids</taxon>
        <taxon>fabids</taxon>
        <taxon>Rosales</taxon>
        <taxon>Rosaceae</taxon>
        <taxon>Amygdaloideae</taxon>
        <taxon>Amygdaleae</taxon>
        <taxon>Prunus</taxon>
    </lineage>
</organism>
<evidence type="ECO:0000313" key="4">
    <source>
        <dbReference type="Proteomes" id="UP000507222"/>
    </source>
</evidence>
<name>A0A6J5U4D7_PRUAR</name>
<reference evidence="3 4" key="1">
    <citation type="submission" date="2020-05" db="EMBL/GenBank/DDBJ databases">
        <authorList>
            <person name="Campoy J."/>
            <person name="Schneeberger K."/>
            <person name="Spophaly S."/>
        </authorList>
    </citation>
    <scope>NUCLEOTIDE SEQUENCE [LARGE SCALE GENOMIC DNA]</scope>
    <source>
        <strain evidence="3">PruArmRojPasFocal</strain>
    </source>
</reference>
<dbReference type="PANTHER" id="PTHR46038:SF29">
    <property type="entry name" value="NUCLEOTIDE-DIPHOSPHO-SUGAR TRANSFERASE DOMAIN-CONTAINING PROTEIN"/>
    <property type="match status" value="1"/>
</dbReference>
<sequence>MFNQTTDGSKPLFVFQTHQCQSSTKSNTIGPGDGLESALSEASMANKTVIIAIVNKAYVEGDKPMLDMFLDGFWLGEDTRGLISHLLLVAVDQTSFERCKFLRLHCYKLEADGADFEAEELYMSQDFIKMMWRRTLFLKEMLKRGYSFVFTDIDVLWLRNPFPRLTIFNENIDLQISVDKFNGDEWSQANPINTGFYMVRSNNRTISLFEEWYARRNNSTGLKEQDVLNNMMQEGFFRELGLSVRFLDNLYFSGFCEVSKDFKVVRTVHANCCRTISAKVADLTAAIHDWKRFKSLSDSNQTSTLTWTSHVNCEGSWKNFNFSSFVYIQPETTDQCQPFTKDIDVMWLRNHFPKLIIFNESIDLQISTDSFNGDQLSVANPINTGFYMVTSNNRTISLFEKWHAQKNYSTKLKEQDVLNGTMKEGVFRELGLSVRFLDTRYFSGFCEVSRDFKAVTTVHANCCRTIGAKVVDLTAVVHDWKRFKSLSNSNSTSTLKWTNHVACNRSWKCNKVTWG</sequence>
<dbReference type="AlphaFoldDB" id="A0A6J5U4D7"/>
<feature type="domain" description="Nucleotide-diphospho-sugar transferase" evidence="2">
    <location>
        <begin position="341"/>
        <end position="472"/>
    </location>
</feature>
<dbReference type="InterPro" id="IPR029044">
    <property type="entry name" value="Nucleotide-diphossugar_trans"/>
</dbReference>
<dbReference type="Gene3D" id="3.90.550.10">
    <property type="entry name" value="Spore Coat Polysaccharide Biosynthesis Protein SpsA, Chain A"/>
    <property type="match status" value="1"/>
</dbReference>
<evidence type="ECO:0000256" key="1">
    <source>
        <dbReference type="ARBA" id="ARBA00007033"/>
    </source>
</evidence>
<dbReference type="Proteomes" id="UP000507222">
    <property type="component" value="Unassembled WGS sequence"/>
</dbReference>
<evidence type="ECO:0000259" key="2">
    <source>
        <dbReference type="Pfam" id="PF03407"/>
    </source>
</evidence>
<feature type="domain" description="Nucleotide-diphospho-sugar transferase" evidence="2">
    <location>
        <begin position="82"/>
        <end position="283"/>
    </location>
</feature>
<gene>
    <name evidence="3" type="ORF">CURHAP_LOCUS17472</name>
</gene>
<proteinExistence type="inferred from homology"/>
<comment type="similarity">
    <text evidence="1">Belongs to the glycosyltransferase 77 family.</text>
</comment>
<dbReference type="PANTHER" id="PTHR46038">
    <property type="entry name" value="EXPRESSED PROTEIN-RELATED"/>
    <property type="match status" value="1"/>
</dbReference>
<dbReference type="EMBL" id="CAEKDK010000002">
    <property type="protein sequence ID" value="CAB4271131.1"/>
    <property type="molecule type" value="Genomic_DNA"/>
</dbReference>
<protein>
    <recommendedName>
        <fullName evidence="2">Nucleotide-diphospho-sugar transferase domain-containing protein</fullName>
    </recommendedName>
</protein>
<accession>A0A6J5U4D7</accession>
<dbReference type="InterPro" id="IPR005069">
    <property type="entry name" value="Nucl-diP-sugar_transferase"/>
</dbReference>
<dbReference type="Pfam" id="PF03407">
    <property type="entry name" value="Nucleotid_trans"/>
    <property type="match status" value="2"/>
</dbReference>
<evidence type="ECO:0000313" key="3">
    <source>
        <dbReference type="EMBL" id="CAB4271131.1"/>
    </source>
</evidence>
<dbReference type="InterPro" id="IPR044821">
    <property type="entry name" value="At1g28695/At4g15970-like"/>
</dbReference>